<protein>
    <submittedName>
        <fullName evidence="1">Uncharacterized protein</fullName>
    </submittedName>
</protein>
<dbReference type="EMBL" id="CM056744">
    <property type="protein sequence ID" value="KAJ8664231.1"/>
    <property type="molecule type" value="Genomic_DNA"/>
</dbReference>
<reference evidence="1" key="1">
    <citation type="submission" date="2023-04" db="EMBL/GenBank/DDBJ databases">
        <title>A chromosome-level genome assembly of the parasitoid wasp Eretmocerus hayati.</title>
        <authorList>
            <person name="Zhong Y."/>
            <person name="Liu S."/>
            <person name="Liu Y."/>
        </authorList>
    </citation>
    <scope>NUCLEOTIDE SEQUENCE</scope>
    <source>
        <strain evidence="1">ZJU_SS_LIU_2023</strain>
    </source>
</reference>
<name>A0ACC2N073_9HYME</name>
<sequence>MLFTLFLILIFWDGTVLSAQPVKKLRVCVIGAGPAGLSAARHLAVHQDKFEFTVYERSNEIGGIWLYNEKTGLDDDGYPVHSSMYRDLRANVPMVLMGFPDYRRNKESDGACLTHRAVLDYLIEYANQFDLYRFIQFHTVVERVEFEPLSGNYNSTKGKWKVKTRDTKSGQMKVFFYDAIMVCNGHFFEPNIPQIPGLDKFEGDVLHSHDYRMPEFLYGKRAIVLGAAVSGVDIALEISKAAELVYLSHNYPRKLNGRSSNIVEIAGIDSFRDGVFILKDGSNVTGVDALIFCTGYRYSYPFLSESTSVRVIDNQVMPLYKHVINVEHPSMGFIGIPQSIIPMPLFHLQVQYFVSLLMCKFSLPSKAEMLSASKILPTLAERKHAHDLKQTRWFYNDQLAKDGKFEPLQPYYRIGYEMWEKLRQDRITDYKNFLLRVESDNKTVHIEHRPQLLT</sequence>
<evidence type="ECO:0000313" key="2">
    <source>
        <dbReference type="Proteomes" id="UP001239111"/>
    </source>
</evidence>
<gene>
    <name evidence="1" type="ORF">QAD02_005893</name>
</gene>
<organism evidence="1 2">
    <name type="scientific">Eretmocerus hayati</name>
    <dbReference type="NCBI Taxonomy" id="131215"/>
    <lineage>
        <taxon>Eukaryota</taxon>
        <taxon>Metazoa</taxon>
        <taxon>Ecdysozoa</taxon>
        <taxon>Arthropoda</taxon>
        <taxon>Hexapoda</taxon>
        <taxon>Insecta</taxon>
        <taxon>Pterygota</taxon>
        <taxon>Neoptera</taxon>
        <taxon>Endopterygota</taxon>
        <taxon>Hymenoptera</taxon>
        <taxon>Apocrita</taxon>
        <taxon>Proctotrupomorpha</taxon>
        <taxon>Chalcidoidea</taxon>
        <taxon>Aphelinidae</taxon>
        <taxon>Aphelininae</taxon>
        <taxon>Eretmocerus</taxon>
    </lineage>
</organism>
<comment type="caution">
    <text evidence="1">The sequence shown here is derived from an EMBL/GenBank/DDBJ whole genome shotgun (WGS) entry which is preliminary data.</text>
</comment>
<accession>A0ACC2N073</accession>
<proteinExistence type="predicted"/>
<dbReference type="Proteomes" id="UP001239111">
    <property type="component" value="Chromosome 4"/>
</dbReference>
<keyword evidence="2" id="KW-1185">Reference proteome</keyword>
<evidence type="ECO:0000313" key="1">
    <source>
        <dbReference type="EMBL" id="KAJ8664231.1"/>
    </source>
</evidence>